<keyword evidence="2" id="KW-1185">Reference proteome</keyword>
<dbReference type="Proteomes" id="UP001054252">
    <property type="component" value="Unassembled WGS sequence"/>
</dbReference>
<dbReference type="AlphaFoldDB" id="A0AAV5K3L1"/>
<accession>A0AAV5K3L1</accession>
<name>A0AAV5K3L1_9ROSI</name>
<comment type="caution">
    <text evidence="1">The sequence shown here is derived from an EMBL/GenBank/DDBJ whole genome shotgun (WGS) entry which is preliminary data.</text>
</comment>
<sequence>MSDHRCTRLLKGAAQLCLPLQKFLKFNNIYSNEDEVI</sequence>
<gene>
    <name evidence="1" type="ORF">SLEP1_g31519</name>
</gene>
<dbReference type="EMBL" id="BPVZ01000057">
    <property type="protein sequence ID" value="GKV21549.1"/>
    <property type="molecule type" value="Genomic_DNA"/>
</dbReference>
<protein>
    <submittedName>
        <fullName evidence="1">Uncharacterized protein</fullName>
    </submittedName>
</protein>
<organism evidence="1 2">
    <name type="scientific">Rubroshorea leprosula</name>
    <dbReference type="NCBI Taxonomy" id="152421"/>
    <lineage>
        <taxon>Eukaryota</taxon>
        <taxon>Viridiplantae</taxon>
        <taxon>Streptophyta</taxon>
        <taxon>Embryophyta</taxon>
        <taxon>Tracheophyta</taxon>
        <taxon>Spermatophyta</taxon>
        <taxon>Magnoliopsida</taxon>
        <taxon>eudicotyledons</taxon>
        <taxon>Gunneridae</taxon>
        <taxon>Pentapetalae</taxon>
        <taxon>rosids</taxon>
        <taxon>malvids</taxon>
        <taxon>Malvales</taxon>
        <taxon>Dipterocarpaceae</taxon>
        <taxon>Rubroshorea</taxon>
    </lineage>
</organism>
<proteinExistence type="predicted"/>
<evidence type="ECO:0000313" key="1">
    <source>
        <dbReference type="EMBL" id="GKV21549.1"/>
    </source>
</evidence>
<evidence type="ECO:0000313" key="2">
    <source>
        <dbReference type="Proteomes" id="UP001054252"/>
    </source>
</evidence>
<reference evidence="1 2" key="1">
    <citation type="journal article" date="2021" name="Commun. Biol.">
        <title>The genome of Shorea leprosula (Dipterocarpaceae) highlights the ecological relevance of drought in aseasonal tropical rainforests.</title>
        <authorList>
            <person name="Ng K.K.S."/>
            <person name="Kobayashi M.J."/>
            <person name="Fawcett J.A."/>
            <person name="Hatakeyama M."/>
            <person name="Paape T."/>
            <person name="Ng C.H."/>
            <person name="Ang C.C."/>
            <person name="Tnah L.H."/>
            <person name="Lee C.T."/>
            <person name="Nishiyama T."/>
            <person name="Sese J."/>
            <person name="O'Brien M.J."/>
            <person name="Copetti D."/>
            <person name="Mohd Noor M.I."/>
            <person name="Ong R.C."/>
            <person name="Putra M."/>
            <person name="Sireger I.Z."/>
            <person name="Indrioko S."/>
            <person name="Kosugi Y."/>
            <person name="Izuno A."/>
            <person name="Isagi Y."/>
            <person name="Lee S.L."/>
            <person name="Shimizu K.K."/>
        </authorList>
    </citation>
    <scope>NUCLEOTIDE SEQUENCE [LARGE SCALE GENOMIC DNA]</scope>
    <source>
        <strain evidence="1">214</strain>
    </source>
</reference>